<dbReference type="STRING" id="188477.A0A433T9C0"/>
<dbReference type="Pfam" id="PF00092">
    <property type="entry name" value="VWA"/>
    <property type="match status" value="1"/>
</dbReference>
<protein>
    <recommendedName>
        <fullName evidence="2">VWFA domain-containing protein</fullName>
    </recommendedName>
</protein>
<dbReference type="InterPro" id="IPR036465">
    <property type="entry name" value="vWFA_dom_sf"/>
</dbReference>
<feature type="signal peptide" evidence="1">
    <location>
        <begin position="1"/>
        <end position="26"/>
    </location>
</feature>
<proteinExistence type="predicted"/>
<dbReference type="EMBL" id="RQTK01000531">
    <property type="protein sequence ID" value="RUS78138.1"/>
    <property type="molecule type" value="Genomic_DNA"/>
</dbReference>
<dbReference type="Proteomes" id="UP000271974">
    <property type="component" value="Unassembled WGS sequence"/>
</dbReference>
<dbReference type="InterPro" id="IPR050525">
    <property type="entry name" value="ECM_Assembly_Org"/>
</dbReference>
<evidence type="ECO:0000256" key="1">
    <source>
        <dbReference type="SAM" id="SignalP"/>
    </source>
</evidence>
<evidence type="ECO:0000259" key="2">
    <source>
        <dbReference type="PROSITE" id="PS50234"/>
    </source>
</evidence>
<dbReference type="CDD" id="cd01450">
    <property type="entry name" value="vWFA_subfamily_ECM"/>
    <property type="match status" value="1"/>
</dbReference>
<gene>
    <name evidence="3" type="ORF">EGW08_014111</name>
</gene>
<comment type="caution">
    <text evidence="3">The sequence shown here is derived from an EMBL/GenBank/DDBJ whole genome shotgun (WGS) entry which is preliminary data.</text>
</comment>
<accession>A0A433T9C0</accession>
<dbReference type="SUPFAM" id="SSF53300">
    <property type="entry name" value="vWA-like"/>
    <property type="match status" value="1"/>
</dbReference>
<evidence type="ECO:0000313" key="4">
    <source>
        <dbReference type="Proteomes" id="UP000271974"/>
    </source>
</evidence>
<dbReference type="InterPro" id="IPR002035">
    <property type="entry name" value="VWF_A"/>
</dbReference>
<name>A0A433T9C0_ELYCH</name>
<evidence type="ECO:0000313" key="3">
    <source>
        <dbReference type="EMBL" id="RUS78138.1"/>
    </source>
</evidence>
<reference evidence="3 4" key="1">
    <citation type="submission" date="2019-01" db="EMBL/GenBank/DDBJ databases">
        <title>A draft genome assembly of the solar-powered sea slug Elysia chlorotica.</title>
        <authorList>
            <person name="Cai H."/>
            <person name="Li Q."/>
            <person name="Fang X."/>
            <person name="Li J."/>
            <person name="Curtis N.E."/>
            <person name="Altenburger A."/>
            <person name="Shibata T."/>
            <person name="Feng M."/>
            <person name="Maeda T."/>
            <person name="Schwartz J.A."/>
            <person name="Shigenobu S."/>
            <person name="Lundholm N."/>
            <person name="Nishiyama T."/>
            <person name="Yang H."/>
            <person name="Hasebe M."/>
            <person name="Li S."/>
            <person name="Pierce S.K."/>
            <person name="Wang J."/>
        </authorList>
    </citation>
    <scope>NUCLEOTIDE SEQUENCE [LARGE SCALE GENOMIC DNA]</scope>
    <source>
        <strain evidence="3">EC2010</strain>
        <tissue evidence="3">Whole organism of an adult</tissue>
    </source>
</reference>
<dbReference type="AlphaFoldDB" id="A0A433T9C0"/>
<dbReference type="SMART" id="SM00327">
    <property type="entry name" value="VWA"/>
    <property type="match status" value="1"/>
</dbReference>
<dbReference type="PANTHER" id="PTHR24020:SF87">
    <property type="entry name" value="COLLAGEN ALPHA-1(VI) CHAIN-LIKE"/>
    <property type="match status" value="1"/>
</dbReference>
<organism evidence="3 4">
    <name type="scientific">Elysia chlorotica</name>
    <name type="common">Eastern emerald elysia</name>
    <name type="synonym">Sea slug</name>
    <dbReference type="NCBI Taxonomy" id="188477"/>
    <lineage>
        <taxon>Eukaryota</taxon>
        <taxon>Metazoa</taxon>
        <taxon>Spiralia</taxon>
        <taxon>Lophotrochozoa</taxon>
        <taxon>Mollusca</taxon>
        <taxon>Gastropoda</taxon>
        <taxon>Heterobranchia</taxon>
        <taxon>Euthyneura</taxon>
        <taxon>Panpulmonata</taxon>
        <taxon>Sacoglossa</taxon>
        <taxon>Placobranchoidea</taxon>
        <taxon>Plakobranchidae</taxon>
        <taxon>Elysia</taxon>
    </lineage>
</organism>
<dbReference type="Gene3D" id="3.40.50.410">
    <property type="entry name" value="von Willebrand factor, type A domain"/>
    <property type="match status" value="1"/>
</dbReference>
<keyword evidence="4" id="KW-1185">Reference proteome</keyword>
<dbReference type="PANTHER" id="PTHR24020">
    <property type="entry name" value="COLLAGEN ALPHA"/>
    <property type="match status" value="1"/>
</dbReference>
<dbReference type="OrthoDB" id="6085948at2759"/>
<dbReference type="PROSITE" id="PS50234">
    <property type="entry name" value="VWFA"/>
    <property type="match status" value="1"/>
</dbReference>
<feature type="chain" id="PRO_5019279005" description="VWFA domain-containing protein" evidence="1">
    <location>
        <begin position="27"/>
        <end position="238"/>
    </location>
</feature>
<sequence length="238" mass="26290">MFELGWLNMKKLIILLAVLLAAVAHGFELPRARSAEPEQLSDATLECREKPVELGIVLDSSKSIWLFDFLHAIKFLQDLVSYFDIGPTKTRVALISFGDGVHIDQAFNLTTYKSGKEIKAAIGDVEHQIGLYTSTWEAIDFMRDHQLDVTHVRPGLKKVAVVVTDGNSQEGKKTAAAASKAVEQDINMIAVGVGKWVNDQELENIAGGNSNMVIRADNFPRLMEVLGTLRTKICQPNE</sequence>
<dbReference type="PRINTS" id="PR00453">
    <property type="entry name" value="VWFADOMAIN"/>
</dbReference>
<feature type="domain" description="VWFA" evidence="2">
    <location>
        <begin position="53"/>
        <end position="229"/>
    </location>
</feature>
<keyword evidence="1" id="KW-0732">Signal</keyword>